<dbReference type="GO" id="GO:0015820">
    <property type="term" value="P:L-leucine transport"/>
    <property type="evidence" value="ECO:0007669"/>
    <property type="project" value="TreeGrafter"/>
</dbReference>
<evidence type="ECO:0000256" key="9">
    <source>
        <dbReference type="SAM" id="MobiDB-lite"/>
    </source>
</evidence>
<feature type="compositionally biased region" description="Low complexity" evidence="9">
    <location>
        <begin position="21"/>
        <end position="31"/>
    </location>
</feature>
<keyword evidence="3" id="KW-0813">Transport</keyword>
<dbReference type="Pfam" id="PF05525">
    <property type="entry name" value="Branch_AA_trans"/>
    <property type="match status" value="1"/>
</dbReference>
<feature type="transmembrane region" description="Helical" evidence="10">
    <location>
        <begin position="155"/>
        <end position="173"/>
    </location>
</feature>
<evidence type="ECO:0000256" key="10">
    <source>
        <dbReference type="SAM" id="Phobius"/>
    </source>
</evidence>
<evidence type="ECO:0000256" key="1">
    <source>
        <dbReference type="ARBA" id="ARBA00004651"/>
    </source>
</evidence>
<evidence type="ECO:0000313" key="12">
    <source>
        <dbReference type="Proteomes" id="UP000287609"/>
    </source>
</evidence>
<accession>A0A430FSH2</accession>
<evidence type="ECO:0000256" key="8">
    <source>
        <dbReference type="ARBA" id="ARBA00023136"/>
    </source>
</evidence>
<comment type="caution">
    <text evidence="11">The sequence shown here is derived from an EMBL/GenBank/DDBJ whole genome shotgun (WGS) entry which is preliminary data.</text>
</comment>
<comment type="similarity">
    <text evidence="2">Belongs to the branched chain amino acid transporter family.</text>
</comment>
<feature type="transmembrane region" description="Helical" evidence="10">
    <location>
        <begin position="459"/>
        <end position="479"/>
    </location>
</feature>
<feature type="transmembrane region" description="Helical" evidence="10">
    <location>
        <begin position="358"/>
        <end position="381"/>
    </location>
</feature>
<dbReference type="GO" id="GO:0005886">
    <property type="term" value="C:plasma membrane"/>
    <property type="evidence" value="ECO:0007669"/>
    <property type="project" value="UniProtKB-SubCell"/>
</dbReference>
<feature type="transmembrane region" description="Helical" evidence="10">
    <location>
        <begin position="75"/>
        <end position="102"/>
    </location>
</feature>
<evidence type="ECO:0000256" key="6">
    <source>
        <dbReference type="ARBA" id="ARBA00022970"/>
    </source>
</evidence>
<dbReference type="Proteomes" id="UP000287609">
    <property type="component" value="Unassembled WGS sequence"/>
</dbReference>
<dbReference type="GO" id="GO:0015188">
    <property type="term" value="F:L-isoleucine transmembrane transporter activity"/>
    <property type="evidence" value="ECO:0007669"/>
    <property type="project" value="TreeGrafter"/>
</dbReference>
<keyword evidence="5 10" id="KW-0812">Transmembrane</keyword>
<feature type="transmembrane region" description="Helical" evidence="10">
    <location>
        <begin position="416"/>
        <end position="439"/>
    </location>
</feature>
<evidence type="ECO:0000256" key="4">
    <source>
        <dbReference type="ARBA" id="ARBA00022475"/>
    </source>
</evidence>
<dbReference type="OrthoDB" id="9783920at2"/>
<gene>
    <name evidence="11" type="ORF">D2E26_0397</name>
</gene>
<keyword evidence="7 10" id="KW-1133">Transmembrane helix</keyword>
<dbReference type="PANTHER" id="PTHR30588:SF0">
    <property type="entry name" value="BRANCHED-CHAIN AMINO ACID PERMEASE BRNQ"/>
    <property type="match status" value="1"/>
</dbReference>
<evidence type="ECO:0000313" key="11">
    <source>
        <dbReference type="EMBL" id="RSX55834.1"/>
    </source>
</evidence>
<keyword evidence="8 10" id="KW-0472">Membrane</keyword>
<dbReference type="GO" id="GO:0015190">
    <property type="term" value="F:L-leucine transmembrane transporter activity"/>
    <property type="evidence" value="ECO:0007669"/>
    <property type="project" value="TreeGrafter"/>
</dbReference>
<feature type="transmembrane region" description="Helical" evidence="10">
    <location>
        <begin position="185"/>
        <end position="205"/>
    </location>
</feature>
<dbReference type="PANTHER" id="PTHR30588">
    <property type="entry name" value="BRANCHED-CHAIN AMINO ACID TRANSPORT SYSTEM 2 CARRIER PROTEIN"/>
    <property type="match status" value="1"/>
</dbReference>
<dbReference type="NCBIfam" id="TIGR00796">
    <property type="entry name" value="livcs"/>
    <property type="match status" value="1"/>
</dbReference>
<evidence type="ECO:0000256" key="3">
    <source>
        <dbReference type="ARBA" id="ARBA00022448"/>
    </source>
</evidence>
<sequence>MSKRAKEEHNTTVAEQELNDQHTATQEQTATDEQSLQSLTLNHRNVIAVTLFSMIFGAGNLIFPPLVGALAGTASFAAIVGFIVSAVGLPIMAVLAVSFAGGFRQLAGRVSPKFATILAVVIILTIGPLFAIPRTASTSFEMALVPFIHDGSQQWLQLVYSIVFFAIALVVAQHPEKLAKILGRFMGPLLIAMIVILFVMCLLLPHGPIQPAKGSYAQGAMVQGFLDGYQTLDLLSTLYFGIIISANIRAFGVKKESRVRRETGIAGLATGVMLIVVYGMLGVIGTISGTLQPIDPATATGTDVLSNLTTQAFGSAGTVFVGLTFIIACFNVCTGLLSTASSFFSKQFPTVFGRKFSYRAWTVLFTFIALIISNLGLAQIIRLSMPVLEALYPIAIVLVLLALLEGPFTSKFRPVYLWTVVFTAIVSISQCAVSLTAVFGGHLTWLENLLNYLPFQQQTLGWVLPAIIGTFVGVIVQFVRGNRPVQQ</sequence>
<protein>
    <submittedName>
        <fullName evidence="11">Branched-chain amino acid transporter</fullName>
    </submittedName>
</protein>
<feature type="transmembrane region" description="Helical" evidence="10">
    <location>
        <begin position="46"/>
        <end position="63"/>
    </location>
</feature>
<evidence type="ECO:0000256" key="5">
    <source>
        <dbReference type="ARBA" id="ARBA00022692"/>
    </source>
</evidence>
<dbReference type="GO" id="GO:0015818">
    <property type="term" value="P:isoleucine transport"/>
    <property type="evidence" value="ECO:0007669"/>
    <property type="project" value="TreeGrafter"/>
</dbReference>
<feature type="transmembrane region" description="Helical" evidence="10">
    <location>
        <begin position="265"/>
        <end position="291"/>
    </location>
</feature>
<dbReference type="EMBL" id="QXGM01000001">
    <property type="protein sequence ID" value="RSX55834.1"/>
    <property type="molecule type" value="Genomic_DNA"/>
</dbReference>
<keyword evidence="6" id="KW-0029">Amino-acid transport</keyword>
<feature type="compositionally biased region" description="Basic and acidic residues" evidence="9">
    <location>
        <begin position="1"/>
        <end position="10"/>
    </location>
</feature>
<feature type="transmembrane region" description="Helical" evidence="10">
    <location>
        <begin position="387"/>
        <end position="404"/>
    </location>
</feature>
<feature type="transmembrane region" description="Helical" evidence="10">
    <location>
        <begin position="234"/>
        <end position="253"/>
    </location>
</feature>
<reference evidence="11 12" key="1">
    <citation type="submission" date="2018-09" db="EMBL/GenBank/DDBJ databases">
        <title>Characterization of the phylogenetic diversity of five novel species belonging to the genus Bifidobacterium.</title>
        <authorList>
            <person name="Lugli G.A."/>
            <person name="Duranti S."/>
            <person name="Milani C."/>
        </authorList>
    </citation>
    <scope>NUCLEOTIDE SEQUENCE [LARGE SCALE GENOMIC DNA]</scope>
    <source>
        <strain evidence="11 12">2036B</strain>
    </source>
</reference>
<keyword evidence="12" id="KW-1185">Reference proteome</keyword>
<organism evidence="11 12">
    <name type="scientific">Bifidobacterium dolichotidis</name>
    <dbReference type="NCBI Taxonomy" id="2306976"/>
    <lineage>
        <taxon>Bacteria</taxon>
        <taxon>Bacillati</taxon>
        <taxon>Actinomycetota</taxon>
        <taxon>Actinomycetes</taxon>
        <taxon>Bifidobacteriales</taxon>
        <taxon>Bifidobacteriaceae</taxon>
        <taxon>Bifidobacterium</taxon>
    </lineage>
</organism>
<feature type="transmembrane region" description="Helical" evidence="10">
    <location>
        <begin position="311"/>
        <end position="337"/>
    </location>
</feature>
<proteinExistence type="inferred from homology"/>
<dbReference type="AlphaFoldDB" id="A0A430FSH2"/>
<dbReference type="GO" id="GO:0005304">
    <property type="term" value="F:L-valine transmembrane transporter activity"/>
    <property type="evidence" value="ECO:0007669"/>
    <property type="project" value="TreeGrafter"/>
</dbReference>
<evidence type="ECO:0000256" key="2">
    <source>
        <dbReference type="ARBA" id="ARBA00008540"/>
    </source>
</evidence>
<evidence type="ECO:0000256" key="7">
    <source>
        <dbReference type="ARBA" id="ARBA00022989"/>
    </source>
</evidence>
<feature type="region of interest" description="Disordered" evidence="9">
    <location>
        <begin position="1"/>
        <end position="31"/>
    </location>
</feature>
<comment type="subcellular location">
    <subcellularLocation>
        <location evidence="1">Cell membrane</location>
        <topology evidence="1">Multi-pass membrane protein</topology>
    </subcellularLocation>
</comment>
<feature type="transmembrane region" description="Helical" evidence="10">
    <location>
        <begin position="114"/>
        <end position="135"/>
    </location>
</feature>
<keyword evidence="4" id="KW-1003">Cell membrane</keyword>
<dbReference type="InterPro" id="IPR004685">
    <property type="entry name" value="Brnchd-chn_aa_trnsp_Livcs"/>
</dbReference>
<name>A0A430FSH2_9BIFI</name>